<gene>
    <name evidence="1" type="ORF">ACFVZC_14085</name>
</gene>
<protein>
    <recommendedName>
        <fullName evidence="3">SMI1/KNR4 family protein</fullName>
    </recommendedName>
</protein>
<dbReference type="InterPro" id="IPR037883">
    <property type="entry name" value="Knr4/Smi1-like_sf"/>
</dbReference>
<dbReference type="EMBL" id="JBHVZQ010000009">
    <property type="protein sequence ID" value="MFF1274524.1"/>
    <property type="molecule type" value="Genomic_DNA"/>
</dbReference>
<proteinExistence type="predicted"/>
<keyword evidence="2" id="KW-1185">Reference proteome</keyword>
<sequence length="315" mass="34329">MDAVEELLADVHRLTAQGAGTPVCGTRGHPAGHVCLVPPAEVGFGEVREAIGSRFGRPRGLATGGTVDPAASVRTGSPLLTPFGERVVEMRAWAYGDRWIDCGTARADDGVGDARLVVLVAEREDPAAGLPEPASWVDGIVAVTGWDTNRARTVDWAAVEARLGTGLPGDYKRLAEIFGGAGAFDGYLQLQVPDAPFDSSDIVRHTEWLGEWARTRGSDLWEPYPVFPAPGGLLQWASTEQADGFYWLTGDPDPDRWPVLAKEDVPDSWERFDGTTGEFVHRLLTDPDHPFSTARWFDVHWYQDYGSPSPDHDRP</sequence>
<name>A0ABW6Q5P1_9ACTN</name>
<accession>A0ABW6Q5P1</accession>
<dbReference type="RefSeq" id="WP_388234653.1">
    <property type="nucleotide sequence ID" value="NZ_JBHVZQ010000009.1"/>
</dbReference>
<dbReference type="Proteomes" id="UP001601627">
    <property type="component" value="Unassembled WGS sequence"/>
</dbReference>
<evidence type="ECO:0008006" key="3">
    <source>
        <dbReference type="Google" id="ProtNLM"/>
    </source>
</evidence>
<evidence type="ECO:0000313" key="1">
    <source>
        <dbReference type="EMBL" id="MFF1274524.1"/>
    </source>
</evidence>
<comment type="caution">
    <text evidence="1">The sequence shown here is derived from an EMBL/GenBank/DDBJ whole genome shotgun (WGS) entry which is preliminary data.</text>
</comment>
<organism evidence="1 2">
    <name type="scientific">Streptomyces marokkonensis</name>
    <dbReference type="NCBI Taxonomy" id="324855"/>
    <lineage>
        <taxon>Bacteria</taxon>
        <taxon>Bacillati</taxon>
        <taxon>Actinomycetota</taxon>
        <taxon>Actinomycetes</taxon>
        <taxon>Kitasatosporales</taxon>
        <taxon>Streptomycetaceae</taxon>
        <taxon>Streptomyces</taxon>
    </lineage>
</organism>
<dbReference type="SUPFAM" id="SSF160631">
    <property type="entry name" value="SMI1/KNR4-like"/>
    <property type="match status" value="1"/>
</dbReference>
<evidence type="ECO:0000313" key="2">
    <source>
        <dbReference type="Proteomes" id="UP001601627"/>
    </source>
</evidence>
<reference evidence="1 2" key="1">
    <citation type="submission" date="2024-09" db="EMBL/GenBank/DDBJ databases">
        <title>The Natural Products Discovery Center: Release of the First 8490 Sequenced Strains for Exploring Actinobacteria Biosynthetic Diversity.</title>
        <authorList>
            <person name="Kalkreuter E."/>
            <person name="Kautsar S.A."/>
            <person name="Yang D."/>
            <person name="Bader C.D."/>
            <person name="Teijaro C.N."/>
            <person name="Fluegel L."/>
            <person name="Davis C.M."/>
            <person name="Simpson J.R."/>
            <person name="Lauterbach L."/>
            <person name="Steele A.D."/>
            <person name="Gui C."/>
            <person name="Meng S."/>
            <person name="Li G."/>
            <person name="Viehrig K."/>
            <person name="Ye F."/>
            <person name="Su P."/>
            <person name="Kiefer A.F."/>
            <person name="Nichols A."/>
            <person name="Cepeda A.J."/>
            <person name="Yan W."/>
            <person name="Fan B."/>
            <person name="Jiang Y."/>
            <person name="Adhikari A."/>
            <person name="Zheng C.-J."/>
            <person name="Schuster L."/>
            <person name="Cowan T.M."/>
            <person name="Smanski M.J."/>
            <person name="Chevrette M.G."/>
            <person name="De Carvalho L.P.S."/>
            <person name="Shen B."/>
        </authorList>
    </citation>
    <scope>NUCLEOTIDE SEQUENCE [LARGE SCALE GENOMIC DNA]</scope>
    <source>
        <strain evidence="1 2">NPDC058328</strain>
    </source>
</reference>